<feature type="transmembrane region" description="Helical" evidence="6">
    <location>
        <begin position="84"/>
        <end position="108"/>
    </location>
</feature>
<dbReference type="GO" id="GO:0016020">
    <property type="term" value="C:membrane"/>
    <property type="evidence" value="ECO:0007669"/>
    <property type="project" value="UniProtKB-SubCell"/>
</dbReference>
<evidence type="ECO:0000256" key="4">
    <source>
        <dbReference type="ARBA" id="ARBA00022989"/>
    </source>
</evidence>
<dbReference type="BioCyc" id="MBOU1201294:BN140_RS00190-MONOMER"/>
<keyword evidence="4 6" id="KW-1133">Transmembrane helix</keyword>
<sequence length="258" mass="27372">MFSVGFPCNRTVYSSRGSDPAGPTEPQVFPVTAQPLFVASFDPSVLGVFIFGLVAGICPCNSVLCLGLIGYLTSGETNLSLANLLKLTVSFSLGTVLVLLPLGAVAGYLGEYLLFLNDTIAWAIGGVLMILMGLQLLHVYKPPIRSIFNFFRAPISYTVTGAFLLGLSFGAITVGRGAPMLLIVLTYIALYQTALEGLFTILVYAVGLSIPLIAISSLGGALGKKVKEKARVSGEVFDRIIGVAIIAIGVYFLYLAFW</sequence>
<dbReference type="KEGG" id="mbg:BN140_0038"/>
<evidence type="ECO:0000256" key="2">
    <source>
        <dbReference type="ARBA" id="ARBA00006143"/>
    </source>
</evidence>
<dbReference type="InterPro" id="IPR003834">
    <property type="entry name" value="Cyt_c_assmbl_TM_dom"/>
</dbReference>
<dbReference type="PATRIC" id="fig|1201294.9.peg.43"/>
<feature type="transmembrane region" description="Helical" evidence="6">
    <location>
        <begin position="236"/>
        <end position="257"/>
    </location>
</feature>
<dbReference type="GO" id="GO:0017004">
    <property type="term" value="P:cytochrome complex assembly"/>
    <property type="evidence" value="ECO:0007669"/>
    <property type="project" value="InterPro"/>
</dbReference>
<gene>
    <name evidence="8" type="ordered locus">BN140_0038</name>
</gene>
<dbReference type="Pfam" id="PF02683">
    <property type="entry name" value="DsbD_TM"/>
    <property type="match status" value="1"/>
</dbReference>
<keyword evidence="5 6" id="KW-0472">Membrane</keyword>
<feature type="domain" description="Cytochrome C biogenesis protein transmembrane" evidence="7">
    <location>
        <begin position="45"/>
        <end position="248"/>
    </location>
</feature>
<feature type="transmembrane region" description="Helical" evidence="6">
    <location>
        <begin position="120"/>
        <end position="140"/>
    </location>
</feature>
<evidence type="ECO:0000313" key="8">
    <source>
        <dbReference type="EMBL" id="CCJ34961.1"/>
    </source>
</evidence>
<proteinExistence type="inferred from homology"/>
<dbReference type="EMBL" id="HE964772">
    <property type="protein sequence ID" value="CCJ34961.1"/>
    <property type="molecule type" value="Genomic_DNA"/>
</dbReference>
<evidence type="ECO:0000256" key="5">
    <source>
        <dbReference type="ARBA" id="ARBA00023136"/>
    </source>
</evidence>
<keyword evidence="3 6" id="KW-0812">Transmembrane</keyword>
<feature type="transmembrane region" description="Helical" evidence="6">
    <location>
        <begin position="161"/>
        <end position="189"/>
    </location>
</feature>
<name>I7KAR6_METBM</name>
<evidence type="ECO:0000313" key="9">
    <source>
        <dbReference type="Proteomes" id="UP000009007"/>
    </source>
</evidence>
<feature type="transmembrane region" description="Helical" evidence="6">
    <location>
        <begin position="201"/>
        <end position="224"/>
    </location>
</feature>
<comment type="similarity">
    <text evidence="2">Belongs to the DsbD family.</text>
</comment>
<dbReference type="InterPro" id="IPR051790">
    <property type="entry name" value="Cytochrome_c-biogenesis_DsbD"/>
</dbReference>
<dbReference type="AlphaFoldDB" id="I7KAR6"/>
<dbReference type="PANTHER" id="PTHR31272">
    <property type="entry name" value="CYTOCHROME C-TYPE BIOGENESIS PROTEIN HI_1454-RELATED"/>
    <property type="match status" value="1"/>
</dbReference>
<reference evidence="9" key="1">
    <citation type="journal article" date="2012" name="J. Bacteriol.">
        <title>Complete genome sequence of the hydrogenotrophic, methanogenic archaeon Methanoculleus bourgensis strain MS2T, isolated from a sewage sludge digester.</title>
        <authorList>
            <person name="Maus I."/>
            <person name="Wibberg D."/>
            <person name="Stantscheff R."/>
            <person name="Eikmeyer F.G."/>
            <person name="Seffner A."/>
            <person name="Boelter J."/>
            <person name="Szczepanowski R."/>
            <person name="Blom J."/>
            <person name="Jaenicke S."/>
            <person name="Konig H."/>
            <person name="Puhler A."/>
            <person name="Schluter A."/>
        </authorList>
    </citation>
    <scope>NUCLEOTIDE SEQUENCE [LARGE SCALE GENOMIC DNA]</scope>
    <source>
        <strain evidence="9">ATCC 43281 / DSM 3045 / OCM 15 / MS2</strain>
    </source>
</reference>
<evidence type="ECO:0000259" key="7">
    <source>
        <dbReference type="Pfam" id="PF02683"/>
    </source>
</evidence>
<organism evidence="8 9">
    <name type="scientific">Methanoculleus bourgensis (strain ATCC 43281 / DSM 3045 / OCM 15 / MS2)</name>
    <name type="common">Methanogenium bourgense</name>
    <dbReference type="NCBI Taxonomy" id="1201294"/>
    <lineage>
        <taxon>Archaea</taxon>
        <taxon>Methanobacteriati</taxon>
        <taxon>Methanobacteriota</taxon>
        <taxon>Stenosarchaea group</taxon>
        <taxon>Methanomicrobia</taxon>
        <taxon>Methanomicrobiales</taxon>
        <taxon>Methanomicrobiaceae</taxon>
        <taxon>Methanoculleus</taxon>
    </lineage>
</organism>
<dbReference type="HOGENOM" id="CLU_1243030_0_0_2"/>
<accession>I7KAR6</accession>
<dbReference type="PANTHER" id="PTHR31272:SF9">
    <property type="entry name" value="BLL1027 PROTEIN"/>
    <property type="match status" value="1"/>
</dbReference>
<dbReference type="STRING" id="1201294.BN140_0038"/>
<evidence type="ECO:0000256" key="6">
    <source>
        <dbReference type="SAM" id="Phobius"/>
    </source>
</evidence>
<dbReference type="Proteomes" id="UP000009007">
    <property type="component" value="Chromosome I"/>
</dbReference>
<comment type="subcellular location">
    <subcellularLocation>
        <location evidence="1">Membrane</location>
        <topology evidence="1">Multi-pass membrane protein</topology>
    </subcellularLocation>
</comment>
<evidence type="ECO:0000256" key="3">
    <source>
        <dbReference type="ARBA" id="ARBA00022692"/>
    </source>
</evidence>
<evidence type="ECO:0000256" key="1">
    <source>
        <dbReference type="ARBA" id="ARBA00004141"/>
    </source>
</evidence>
<protein>
    <submittedName>
        <fullName evidence="8">Cytochrome c-type biogenesis protein CcdA</fullName>
    </submittedName>
</protein>
<feature type="transmembrane region" description="Helical" evidence="6">
    <location>
        <begin position="45"/>
        <end position="72"/>
    </location>
</feature>
<keyword evidence="9" id="KW-1185">Reference proteome</keyword>